<dbReference type="Pfam" id="PF09084">
    <property type="entry name" value="NMT1"/>
    <property type="match status" value="1"/>
</dbReference>
<keyword evidence="9" id="KW-0408">Iron</keyword>
<evidence type="ECO:0000256" key="3">
    <source>
        <dbReference type="ARBA" id="ARBA00009406"/>
    </source>
</evidence>
<dbReference type="GO" id="GO:0046872">
    <property type="term" value="F:metal ion binding"/>
    <property type="evidence" value="ECO:0007669"/>
    <property type="project" value="UniProtKB-KW"/>
</dbReference>
<evidence type="ECO:0000313" key="13">
    <source>
        <dbReference type="EMBL" id="GIH18826.1"/>
    </source>
</evidence>
<keyword evidence="14" id="KW-1185">Reference proteome</keyword>
<dbReference type="PROSITE" id="PS51257">
    <property type="entry name" value="PROKAR_LIPOPROTEIN"/>
    <property type="match status" value="1"/>
</dbReference>
<keyword evidence="5" id="KW-0808">Transferase</keyword>
<keyword evidence="8" id="KW-0784">Thiamine biosynthesis</keyword>
<comment type="pathway">
    <text evidence="2">Cofactor biosynthesis; thiamine diphosphate biosynthesis.</text>
</comment>
<evidence type="ECO:0000256" key="11">
    <source>
        <dbReference type="ARBA" id="ARBA00048179"/>
    </source>
</evidence>
<sequence length="330" mass="35368">MLTRRQLMTAGASAAALAVTGSCGKSSHSTPRQDRPIVQRRVLTAFGTNPREEYWQVPIARGYFRDAGFDVTVLAGQPADYNATTLAAGKADFAVVEYASALRLSEKYDRNFRMVAAIQRTTTVSMVSLGDEVTKPVDLVGKTVATAAGAATQTLFPSYARLAGFDPKRVRITNANTPQLPLMLQAGKVAAIGESALDALSLNVPGKTTNVLRYDTYLTDLYGSVIIAPTDYVNEKPDEVRRFVGALMKGLRDAIAHPEDAGRFIHAAVSTDAADLSARTMAAMAPFVFTGQLDEEKVNRGIALLQDAGLIKTKPTPADIVRFDLVPDGS</sequence>
<dbReference type="Proteomes" id="UP000642748">
    <property type="component" value="Unassembled WGS sequence"/>
</dbReference>
<evidence type="ECO:0000256" key="9">
    <source>
        <dbReference type="ARBA" id="ARBA00023004"/>
    </source>
</evidence>
<comment type="function">
    <text evidence="1">Responsible for the formation of the pyrimidine heterocycle in the thiamine biosynthesis pathway. Catalyzes the formation of hydroxymethylpyrimidine phosphate (HMP-P) from histidine and pyridoxal phosphate (PLP). The protein uses PLP and the active site histidine to form HMP-P, generating an inactive enzyme. The enzyme can only undergo a single turnover, which suggests it is a suicide enzyme.</text>
</comment>
<dbReference type="AlphaFoldDB" id="A0A8J3QYG2"/>
<evidence type="ECO:0000256" key="6">
    <source>
        <dbReference type="ARBA" id="ARBA00022723"/>
    </source>
</evidence>
<comment type="subunit">
    <text evidence="4">Homodimer.</text>
</comment>
<dbReference type="GO" id="GO:0016740">
    <property type="term" value="F:transferase activity"/>
    <property type="evidence" value="ECO:0007669"/>
    <property type="project" value="UniProtKB-KW"/>
</dbReference>
<evidence type="ECO:0000256" key="7">
    <source>
        <dbReference type="ARBA" id="ARBA00022898"/>
    </source>
</evidence>
<evidence type="ECO:0000256" key="5">
    <source>
        <dbReference type="ARBA" id="ARBA00022679"/>
    </source>
</evidence>
<dbReference type="InterPro" id="IPR027939">
    <property type="entry name" value="NMT1/THI5"/>
</dbReference>
<dbReference type="InterPro" id="IPR015168">
    <property type="entry name" value="SsuA/THI5"/>
</dbReference>
<dbReference type="RefSeq" id="WP_203922324.1">
    <property type="nucleotide sequence ID" value="NZ_BONZ01000073.1"/>
</dbReference>
<evidence type="ECO:0000256" key="2">
    <source>
        <dbReference type="ARBA" id="ARBA00004948"/>
    </source>
</evidence>
<dbReference type="PROSITE" id="PS51318">
    <property type="entry name" value="TAT"/>
    <property type="match status" value="1"/>
</dbReference>
<evidence type="ECO:0000256" key="8">
    <source>
        <dbReference type="ARBA" id="ARBA00022977"/>
    </source>
</evidence>
<dbReference type="Gene3D" id="3.40.190.10">
    <property type="entry name" value="Periplasmic binding protein-like II"/>
    <property type="match status" value="2"/>
</dbReference>
<evidence type="ECO:0000256" key="10">
    <source>
        <dbReference type="ARBA" id="ARBA00033171"/>
    </source>
</evidence>
<organism evidence="13 14">
    <name type="scientific">Rugosimonospora africana</name>
    <dbReference type="NCBI Taxonomy" id="556532"/>
    <lineage>
        <taxon>Bacteria</taxon>
        <taxon>Bacillati</taxon>
        <taxon>Actinomycetota</taxon>
        <taxon>Actinomycetes</taxon>
        <taxon>Micromonosporales</taxon>
        <taxon>Micromonosporaceae</taxon>
        <taxon>Rugosimonospora</taxon>
    </lineage>
</organism>
<dbReference type="GO" id="GO:0009228">
    <property type="term" value="P:thiamine biosynthetic process"/>
    <property type="evidence" value="ECO:0007669"/>
    <property type="project" value="UniProtKB-KW"/>
</dbReference>
<comment type="similarity">
    <text evidence="3">Belongs to the NMT1/THI5 family.</text>
</comment>
<accession>A0A8J3QYG2</accession>
<gene>
    <name evidence="13" type="ORF">Raf01_69980</name>
</gene>
<evidence type="ECO:0000259" key="12">
    <source>
        <dbReference type="Pfam" id="PF09084"/>
    </source>
</evidence>
<dbReference type="PANTHER" id="PTHR31528:SF1">
    <property type="entry name" value="4-AMINO-5-HYDROXYMETHYL-2-METHYLPYRIMIDINE PHOSPHATE SYNTHASE THI11-RELATED"/>
    <property type="match status" value="1"/>
</dbReference>
<dbReference type="EMBL" id="BONZ01000073">
    <property type="protein sequence ID" value="GIH18826.1"/>
    <property type="molecule type" value="Genomic_DNA"/>
</dbReference>
<dbReference type="PANTHER" id="PTHR31528">
    <property type="entry name" value="4-AMINO-5-HYDROXYMETHYL-2-METHYLPYRIMIDINE PHOSPHATE SYNTHASE THI11-RELATED"/>
    <property type="match status" value="1"/>
</dbReference>
<comment type="caution">
    <text evidence="13">The sequence shown here is derived from an EMBL/GenBank/DDBJ whole genome shotgun (WGS) entry which is preliminary data.</text>
</comment>
<dbReference type="SUPFAM" id="SSF53850">
    <property type="entry name" value="Periplasmic binding protein-like II"/>
    <property type="match status" value="1"/>
</dbReference>
<comment type="catalytic activity">
    <reaction evidence="11">
        <text>N(6)-(pyridoxal phosphate)-L-lysyl-[4-amino-5-hydroxymethyl-2-methylpyrimidine phosphate synthase] + L-histidyl-[4-amino-5-hydroxymethyl-2-methylpyrimidine phosphate synthase] + 2 Fe(3+) + 4 H2O = L-lysyl-[4-amino-5-hydroxymethyl-2-methylpyrimidine phosphate synthase] + (2S)-2-amino-5-hydroxy-4-oxopentanoyl-[4-amino-5-hydroxymethyl-2-methylpyrimidine phosphate synthase] + 4-amino-2-methyl-5-(phosphooxymethyl)pyrimidine + 3-oxopropanoate + 2 Fe(2+) + 2 H(+)</text>
        <dbReference type="Rhea" id="RHEA:65756"/>
        <dbReference type="Rhea" id="RHEA-COMP:16892"/>
        <dbReference type="Rhea" id="RHEA-COMP:16893"/>
        <dbReference type="Rhea" id="RHEA-COMP:16894"/>
        <dbReference type="Rhea" id="RHEA-COMP:16895"/>
        <dbReference type="ChEBI" id="CHEBI:15377"/>
        <dbReference type="ChEBI" id="CHEBI:15378"/>
        <dbReference type="ChEBI" id="CHEBI:29033"/>
        <dbReference type="ChEBI" id="CHEBI:29034"/>
        <dbReference type="ChEBI" id="CHEBI:29969"/>
        <dbReference type="ChEBI" id="CHEBI:29979"/>
        <dbReference type="ChEBI" id="CHEBI:33190"/>
        <dbReference type="ChEBI" id="CHEBI:58354"/>
        <dbReference type="ChEBI" id="CHEBI:143915"/>
        <dbReference type="ChEBI" id="CHEBI:157692"/>
    </reaction>
    <physiologicalReaction direction="left-to-right" evidence="11">
        <dbReference type="Rhea" id="RHEA:65757"/>
    </physiologicalReaction>
</comment>
<keyword evidence="7" id="KW-0663">Pyridoxal phosphate</keyword>
<evidence type="ECO:0000256" key="1">
    <source>
        <dbReference type="ARBA" id="ARBA00003469"/>
    </source>
</evidence>
<reference evidence="13" key="1">
    <citation type="submission" date="2021-01" db="EMBL/GenBank/DDBJ databases">
        <title>Whole genome shotgun sequence of Rugosimonospora africana NBRC 104875.</title>
        <authorList>
            <person name="Komaki H."/>
            <person name="Tamura T."/>
        </authorList>
    </citation>
    <scope>NUCLEOTIDE SEQUENCE</scope>
    <source>
        <strain evidence="13">NBRC 104875</strain>
    </source>
</reference>
<feature type="domain" description="SsuA/THI5-like" evidence="12">
    <location>
        <begin position="60"/>
        <end position="261"/>
    </location>
</feature>
<evidence type="ECO:0000313" key="14">
    <source>
        <dbReference type="Proteomes" id="UP000642748"/>
    </source>
</evidence>
<dbReference type="InterPro" id="IPR006311">
    <property type="entry name" value="TAT_signal"/>
</dbReference>
<name>A0A8J3QYG2_9ACTN</name>
<evidence type="ECO:0000256" key="4">
    <source>
        <dbReference type="ARBA" id="ARBA00011738"/>
    </source>
</evidence>
<protein>
    <recommendedName>
        <fullName evidence="10">Thiamine pyrimidine synthase</fullName>
    </recommendedName>
</protein>
<proteinExistence type="inferred from homology"/>
<keyword evidence="6" id="KW-0479">Metal-binding</keyword>